<accession>A0A4Q9QL00</accession>
<dbReference type="AlphaFoldDB" id="A0A4Q9QL00"/>
<organism evidence="2 3">
    <name type="scientific">Phytopseudomonas daroniae</name>
    <dbReference type="NCBI Taxonomy" id="2487519"/>
    <lineage>
        <taxon>Bacteria</taxon>
        <taxon>Pseudomonadati</taxon>
        <taxon>Pseudomonadota</taxon>
        <taxon>Gammaproteobacteria</taxon>
        <taxon>Pseudomonadales</taxon>
        <taxon>Pseudomonadaceae</taxon>
        <taxon>Phytopseudomonas</taxon>
    </lineage>
</organism>
<dbReference type="SUPFAM" id="SSF53474">
    <property type="entry name" value="alpha/beta-Hydrolases"/>
    <property type="match status" value="1"/>
</dbReference>
<dbReference type="Gene3D" id="3.40.50.1820">
    <property type="entry name" value="alpha/beta hydrolase"/>
    <property type="match status" value="1"/>
</dbReference>
<evidence type="ECO:0000256" key="1">
    <source>
        <dbReference type="SAM" id="MobiDB-lite"/>
    </source>
</evidence>
<name>A0A4Q9QL00_9GAMM</name>
<dbReference type="OrthoDB" id="5451115at2"/>
<reference evidence="2 3" key="1">
    <citation type="submission" date="2018-06" db="EMBL/GenBank/DDBJ databases">
        <title>Three novel Pseudomonas species isolated from symptomatic oak.</title>
        <authorList>
            <person name="Bueno-Gonzalez V."/>
            <person name="Brady C."/>
        </authorList>
    </citation>
    <scope>NUCLEOTIDE SEQUENCE [LARGE SCALE GENOMIC DNA]</scope>
    <source>
        <strain evidence="2 3">P9A</strain>
    </source>
</reference>
<dbReference type="Proteomes" id="UP000292302">
    <property type="component" value="Unassembled WGS sequence"/>
</dbReference>
<dbReference type="InterPro" id="IPR029058">
    <property type="entry name" value="AB_hydrolase_fold"/>
</dbReference>
<evidence type="ECO:0000313" key="2">
    <source>
        <dbReference type="EMBL" id="TBU79427.1"/>
    </source>
</evidence>
<feature type="region of interest" description="Disordered" evidence="1">
    <location>
        <begin position="260"/>
        <end position="284"/>
    </location>
</feature>
<protein>
    <submittedName>
        <fullName evidence="2">Alpha/beta hydrolase</fullName>
    </submittedName>
</protein>
<keyword evidence="3" id="KW-1185">Reference proteome</keyword>
<keyword evidence="2" id="KW-0378">Hydrolase</keyword>
<dbReference type="EMBL" id="QJUI01000010">
    <property type="protein sequence ID" value="TBU79427.1"/>
    <property type="molecule type" value="Genomic_DNA"/>
</dbReference>
<evidence type="ECO:0000313" key="3">
    <source>
        <dbReference type="Proteomes" id="UP000292302"/>
    </source>
</evidence>
<gene>
    <name evidence="2" type="ORF">DNK06_13285</name>
</gene>
<proteinExistence type="predicted"/>
<sequence length="284" mass="30688">MALLVSAVLAGCQTPHEALQQLADEQGRALEILQGQSYPLTLLSPRQVPTGTRLRVYLEGDGHAWITSRQPSLDPSPRNLLVARLAANDPYPNAYLARPCQFVSAPGCKPELWTNRRFSQEVVDSLGQALDHLKTRYGNRDFELVGYSGGAALALLLAAQRDDVSFVQTIAGNLSPRLWAQMKGLSPLSGSLDPLDYGDRLAAMPQRHLIGEQDSTVPGRLADLYQQALAWPSCSLLISVAGASHDSGWETAASLWNLSQPEPTCFSPPQEPKPSSSIIGAARP</sequence>
<comment type="caution">
    <text evidence="2">The sequence shown here is derived from an EMBL/GenBank/DDBJ whole genome shotgun (WGS) entry which is preliminary data.</text>
</comment>
<dbReference type="GO" id="GO:0016787">
    <property type="term" value="F:hydrolase activity"/>
    <property type="evidence" value="ECO:0007669"/>
    <property type="project" value="UniProtKB-KW"/>
</dbReference>